<dbReference type="Proteomes" id="UP001295469">
    <property type="component" value="Chromosome C07"/>
</dbReference>
<dbReference type="EMBL" id="HG994371">
    <property type="protein sequence ID" value="CAF2026562.1"/>
    <property type="molecule type" value="Genomic_DNA"/>
</dbReference>
<organism evidence="1">
    <name type="scientific">Brassica napus</name>
    <name type="common">Rape</name>
    <dbReference type="NCBI Taxonomy" id="3708"/>
    <lineage>
        <taxon>Eukaryota</taxon>
        <taxon>Viridiplantae</taxon>
        <taxon>Streptophyta</taxon>
        <taxon>Embryophyta</taxon>
        <taxon>Tracheophyta</taxon>
        <taxon>Spermatophyta</taxon>
        <taxon>Magnoliopsida</taxon>
        <taxon>eudicotyledons</taxon>
        <taxon>Gunneridae</taxon>
        <taxon>Pentapetalae</taxon>
        <taxon>rosids</taxon>
        <taxon>malvids</taxon>
        <taxon>Brassicales</taxon>
        <taxon>Brassicaceae</taxon>
        <taxon>Brassiceae</taxon>
        <taxon>Brassica</taxon>
    </lineage>
</organism>
<gene>
    <name evidence="1" type="ORF">DARMORV10_C07P51700.1</name>
</gene>
<evidence type="ECO:0000313" key="1">
    <source>
        <dbReference type="EMBL" id="CAF2026562.1"/>
    </source>
</evidence>
<accession>A0A816MYU2</accession>
<sequence>MKRKLWWTSFLTPRPFPEELKNSPAPDIAVKYYTGSDLYLFVALFCPHMNSKHPVLPTLEGQELIRCVCEHKR</sequence>
<protein>
    <submittedName>
        <fullName evidence="1">(rape) hypothetical protein</fullName>
    </submittedName>
</protein>
<dbReference type="AlphaFoldDB" id="A0A816MYU2"/>
<name>A0A816MYU2_BRANA</name>
<proteinExistence type="predicted"/>
<reference evidence="1" key="1">
    <citation type="submission" date="2021-01" db="EMBL/GenBank/DDBJ databases">
        <authorList>
            <consortium name="Genoscope - CEA"/>
            <person name="William W."/>
        </authorList>
    </citation>
    <scope>NUCLEOTIDE SEQUENCE</scope>
</reference>